<dbReference type="EMBL" id="MLCO01000281">
    <property type="protein sequence ID" value="ONG47367.1"/>
    <property type="molecule type" value="Genomic_DNA"/>
</dbReference>
<name>A0A1V2GYJ8_9PROT</name>
<reference evidence="1 2" key="1">
    <citation type="submission" date="2016-10" db="EMBL/GenBank/DDBJ databases">
        <title>Draft Genome sequence of Roseomonas sp. strain M3.</title>
        <authorList>
            <person name="Subhash Y."/>
            <person name="Lee S."/>
        </authorList>
    </citation>
    <scope>NUCLEOTIDE SEQUENCE [LARGE SCALE GENOMIC DNA]</scope>
    <source>
        <strain evidence="1 2">M3</strain>
    </source>
</reference>
<protein>
    <submittedName>
        <fullName evidence="1">Uncharacterized protein</fullName>
    </submittedName>
</protein>
<dbReference type="RefSeq" id="WP_076959766.1">
    <property type="nucleotide sequence ID" value="NZ_MLCO01000281.1"/>
</dbReference>
<keyword evidence="2" id="KW-1185">Reference proteome</keyword>
<accession>A0A1V2GYJ8</accession>
<sequence length="153" mass="17072">MSETLTVAALYAERKARRDAELDQLHQAEAAALKEQDAEHRAFLARAMTEADAADIQHRILRAFGRHEREVQILAFPSDYCPDSGRRINHALPGWEDQLPGFAKALYAYWSQTLKPGGFGLQARIVSLRDGMPGDVGLFVTWPDEFSFDNGGV</sequence>
<dbReference type="OrthoDB" id="7871683at2"/>
<dbReference type="Proteomes" id="UP000188879">
    <property type="component" value="Unassembled WGS sequence"/>
</dbReference>
<organism evidence="1 2">
    <name type="scientific">Teichococcus deserti</name>
    <dbReference type="NCBI Taxonomy" id="1817963"/>
    <lineage>
        <taxon>Bacteria</taxon>
        <taxon>Pseudomonadati</taxon>
        <taxon>Pseudomonadota</taxon>
        <taxon>Alphaproteobacteria</taxon>
        <taxon>Acetobacterales</taxon>
        <taxon>Roseomonadaceae</taxon>
        <taxon>Roseomonas</taxon>
    </lineage>
</organism>
<evidence type="ECO:0000313" key="2">
    <source>
        <dbReference type="Proteomes" id="UP000188879"/>
    </source>
</evidence>
<gene>
    <name evidence="1" type="ORF">BKE38_23740</name>
</gene>
<proteinExistence type="predicted"/>
<dbReference type="AlphaFoldDB" id="A0A1V2GYJ8"/>
<evidence type="ECO:0000313" key="1">
    <source>
        <dbReference type="EMBL" id="ONG47367.1"/>
    </source>
</evidence>
<comment type="caution">
    <text evidence="1">The sequence shown here is derived from an EMBL/GenBank/DDBJ whole genome shotgun (WGS) entry which is preliminary data.</text>
</comment>